<dbReference type="SUPFAM" id="SSF55874">
    <property type="entry name" value="ATPase domain of HSP90 chaperone/DNA topoisomerase II/histidine kinase"/>
    <property type="match status" value="1"/>
</dbReference>
<evidence type="ECO:0000256" key="3">
    <source>
        <dbReference type="ARBA" id="ARBA00022553"/>
    </source>
</evidence>
<dbReference type="InterPro" id="IPR036890">
    <property type="entry name" value="HATPase_C_sf"/>
</dbReference>
<dbReference type="SUPFAM" id="SSF47384">
    <property type="entry name" value="Homodimeric domain of signal transducing histidine kinase"/>
    <property type="match status" value="1"/>
</dbReference>
<sequence length="712" mass="80679">MRITDDIGELHRVITNQNTAERILSKQIKHVNRVLPYFLSGVLVTGVVFFIMMEFALHPNLIKMPLHFIWIIYHSLTVVICWYLWQKALSGSTHITHSLIKTIFTYLTAYFLISDVIGCLLFFFLNEYYGLVEIQPRVFYIWIFYHNLALYLCYFNWKNIDKVIFDIQNKNQLSPVTADMDIQNLNFEPRINHEVDYLACYTAYKVLFTCMLLLGCLWAIGVVKVITNDFGLSAQMLVSIGLNFAIISGAMSSIGIFRQVFNAFAIPSLLTWAGILLYVDDTQLIVLSIVVIIFVLTHSYFARYNWLNSIKTIQVYLENTHLVAQLKTKSQQLQRVSTAKTNFLASASHDLRQPAHALSLFIETLSRTELNDTQKKIVGYAKTASKSSSDMLNTILDYAHLESGEMIPNIVSTDLDCILHNLVDEFSAEAELKGLKLRYHHTNLCVMSDPAMLSLILRNFLSNAIRYTVKGGILIGVRYTPSQVKKDSTDKCSCRVSVWDTGKGIRTDELQNVFDSFYQLETHTQSNKGLGLGLSIAKELANLLEVPINVKSKLGHGSQFYIDLPICKSEDDICVIDETVRIDEVAVVSVLVVDDEESVLISMELLLQSWGYTVLVAFNVNDAINQYRLHQPQIIITDYQLDDNRTGMEVLKTVNMMAALNSTQSLPQCLMFTGNTSPEIIKATQKLGVSLLHKPIAPDTLRNRLKELVAKL</sequence>
<dbReference type="PROSITE" id="PS50110">
    <property type="entry name" value="RESPONSE_REGULATORY"/>
    <property type="match status" value="1"/>
</dbReference>
<evidence type="ECO:0000256" key="6">
    <source>
        <dbReference type="PROSITE-ProRule" id="PRU00169"/>
    </source>
</evidence>
<dbReference type="Gene3D" id="3.30.565.10">
    <property type="entry name" value="Histidine kinase-like ATPase, C-terminal domain"/>
    <property type="match status" value="1"/>
</dbReference>
<evidence type="ECO:0000256" key="1">
    <source>
        <dbReference type="ARBA" id="ARBA00000085"/>
    </source>
</evidence>
<dbReference type="SUPFAM" id="SSF52172">
    <property type="entry name" value="CheY-like"/>
    <property type="match status" value="1"/>
</dbReference>
<keyword evidence="11" id="KW-1185">Reference proteome</keyword>
<dbReference type="InterPro" id="IPR036097">
    <property type="entry name" value="HisK_dim/P_sf"/>
</dbReference>
<dbReference type="InterPro" id="IPR004358">
    <property type="entry name" value="Sig_transdc_His_kin-like_C"/>
</dbReference>
<dbReference type="InterPro" id="IPR005467">
    <property type="entry name" value="His_kinase_dom"/>
</dbReference>
<keyword evidence="3 6" id="KW-0597">Phosphoprotein</keyword>
<feature type="transmembrane region" description="Helical" evidence="7">
    <location>
        <begin position="284"/>
        <end position="302"/>
    </location>
</feature>
<feature type="transmembrane region" description="Helical" evidence="7">
    <location>
        <begin position="34"/>
        <end position="53"/>
    </location>
</feature>
<protein>
    <recommendedName>
        <fullName evidence="2">histidine kinase</fullName>
        <ecNumber evidence="2">2.7.13.3</ecNumber>
    </recommendedName>
</protein>
<feature type="transmembrane region" description="Helical" evidence="7">
    <location>
        <begin position="260"/>
        <end position="278"/>
    </location>
</feature>
<name>A0A379LJY6_9GAMM</name>
<dbReference type="Pfam" id="PF02518">
    <property type="entry name" value="HATPase_c"/>
    <property type="match status" value="1"/>
</dbReference>
<dbReference type="Proteomes" id="UP000254123">
    <property type="component" value="Unassembled WGS sequence"/>
</dbReference>
<dbReference type="EC" id="2.7.13.3" evidence="2"/>
<comment type="catalytic activity">
    <reaction evidence="1">
        <text>ATP + protein L-histidine = ADP + protein N-phospho-L-histidine.</text>
        <dbReference type="EC" id="2.7.13.3"/>
    </reaction>
</comment>
<gene>
    <name evidence="10" type="primary">bvgS</name>
    <name evidence="10" type="ORF">NCTC10526_01084</name>
</gene>
<dbReference type="GO" id="GO:0000155">
    <property type="term" value="F:phosphorelay sensor kinase activity"/>
    <property type="evidence" value="ECO:0007669"/>
    <property type="project" value="InterPro"/>
</dbReference>
<feature type="transmembrane region" description="Helical" evidence="7">
    <location>
        <begin position="206"/>
        <end position="226"/>
    </location>
</feature>
<evidence type="ECO:0000313" key="11">
    <source>
        <dbReference type="Proteomes" id="UP000254123"/>
    </source>
</evidence>
<dbReference type="Gene3D" id="3.40.50.2300">
    <property type="match status" value="1"/>
</dbReference>
<feature type="domain" description="Response regulatory" evidence="9">
    <location>
        <begin position="589"/>
        <end position="709"/>
    </location>
</feature>
<keyword evidence="5" id="KW-0418">Kinase</keyword>
<dbReference type="PRINTS" id="PR00344">
    <property type="entry name" value="BCTRLSENSOR"/>
</dbReference>
<keyword evidence="7" id="KW-0812">Transmembrane</keyword>
<dbReference type="SMART" id="SM00448">
    <property type="entry name" value="REC"/>
    <property type="match status" value="1"/>
</dbReference>
<reference evidence="10 11" key="1">
    <citation type="submission" date="2018-06" db="EMBL/GenBank/DDBJ databases">
        <authorList>
            <consortium name="Pathogen Informatics"/>
            <person name="Doyle S."/>
        </authorList>
    </citation>
    <scope>NUCLEOTIDE SEQUENCE [LARGE SCALE GENOMIC DNA]</scope>
    <source>
        <strain evidence="10 11">NCTC10526</strain>
    </source>
</reference>
<evidence type="ECO:0000256" key="5">
    <source>
        <dbReference type="ARBA" id="ARBA00022777"/>
    </source>
</evidence>
<evidence type="ECO:0000259" key="8">
    <source>
        <dbReference type="PROSITE" id="PS50109"/>
    </source>
</evidence>
<dbReference type="Pfam" id="PF00512">
    <property type="entry name" value="HisKA"/>
    <property type="match status" value="1"/>
</dbReference>
<dbReference type="RefSeq" id="WP_028858942.1">
    <property type="nucleotide sequence ID" value="NZ_CAJHAQ010000001.1"/>
</dbReference>
<feature type="transmembrane region" description="Helical" evidence="7">
    <location>
        <begin position="232"/>
        <end position="253"/>
    </location>
</feature>
<dbReference type="PROSITE" id="PS50109">
    <property type="entry name" value="HIS_KIN"/>
    <property type="match status" value="1"/>
</dbReference>
<keyword evidence="7" id="KW-0472">Membrane</keyword>
<accession>A0A379LJY6</accession>
<dbReference type="InterPro" id="IPR003661">
    <property type="entry name" value="HisK_dim/P_dom"/>
</dbReference>
<dbReference type="CDD" id="cd00156">
    <property type="entry name" value="REC"/>
    <property type="match status" value="1"/>
</dbReference>
<dbReference type="InterPro" id="IPR011006">
    <property type="entry name" value="CheY-like_superfamily"/>
</dbReference>
<dbReference type="InterPro" id="IPR001789">
    <property type="entry name" value="Sig_transdc_resp-reg_receiver"/>
</dbReference>
<dbReference type="Pfam" id="PF00072">
    <property type="entry name" value="Response_reg"/>
    <property type="match status" value="1"/>
</dbReference>
<dbReference type="SMART" id="SM00388">
    <property type="entry name" value="HisKA"/>
    <property type="match status" value="1"/>
</dbReference>
<dbReference type="CDD" id="cd00082">
    <property type="entry name" value="HisKA"/>
    <property type="match status" value="1"/>
</dbReference>
<dbReference type="GO" id="GO:0009927">
    <property type="term" value="F:histidine phosphotransfer kinase activity"/>
    <property type="evidence" value="ECO:0007669"/>
    <property type="project" value="TreeGrafter"/>
</dbReference>
<dbReference type="PANTHER" id="PTHR43047">
    <property type="entry name" value="TWO-COMPONENT HISTIDINE PROTEIN KINASE"/>
    <property type="match status" value="1"/>
</dbReference>
<evidence type="ECO:0000256" key="2">
    <source>
        <dbReference type="ARBA" id="ARBA00012438"/>
    </source>
</evidence>
<keyword evidence="7" id="KW-1133">Transmembrane helix</keyword>
<feature type="modified residue" description="4-aspartylphosphate" evidence="6">
    <location>
        <position position="638"/>
    </location>
</feature>
<evidence type="ECO:0000256" key="4">
    <source>
        <dbReference type="ARBA" id="ARBA00022679"/>
    </source>
</evidence>
<dbReference type="Gene3D" id="1.10.287.130">
    <property type="match status" value="1"/>
</dbReference>
<evidence type="ECO:0000256" key="7">
    <source>
        <dbReference type="SAM" id="Phobius"/>
    </source>
</evidence>
<proteinExistence type="predicted"/>
<feature type="transmembrane region" description="Helical" evidence="7">
    <location>
        <begin position="137"/>
        <end position="157"/>
    </location>
</feature>
<dbReference type="GO" id="GO:0005886">
    <property type="term" value="C:plasma membrane"/>
    <property type="evidence" value="ECO:0007669"/>
    <property type="project" value="TreeGrafter"/>
</dbReference>
<dbReference type="AlphaFoldDB" id="A0A379LJY6"/>
<feature type="transmembrane region" description="Helical" evidence="7">
    <location>
        <begin position="106"/>
        <end position="125"/>
    </location>
</feature>
<feature type="domain" description="Histidine kinase" evidence="8">
    <location>
        <begin position="346"/>
        <end position="568"/>
    </location>
</feature>
<dbReference type="SMART" id="SM00387">
    <property type="entry name" value="HATPase_c"/>
    <property type="match status" value="1"/>
</dbReference>
<dbReference type="PANTHER" id="PTHR43047:SF9">
    <property type="entry name" value="HISTIDINE KINASE"/>
    <property type="match status" value="1"/>
</dbReference>
<keyword evidence="4 10" id="KW-0808">Transferase</keyword>
<dbReference type="InterPro" id="IPR003594">
    <property type="entry name" value="HATPase_dom"/>
</dbReference>
<organism evidence="10 11">
    <name type="scientific">Psychrobacter phenylpyruvicus</name>
    <dbReference type="NCBI Taxonomy" id="29432"/>
    <lineage>
        <taxon>Bacteria</taxon>
        <taxon>Pseudomonadati</taxon>
        <taxon>Pseudomonadota</taxon>
        <taxon>Gammaproteobacteria</taxon>
        <taxon>Moraxellales</taxon>
        <taxon>Moraxellaceae</taxon>
        <taxon>Psychrobacter</taxon>
    </lineage>
</organism>
<evidence type="ECO:0000313" key="10">
    <source>
        <dbReference type="EMBL" id="SUD90741.1"/>
    </source>
</evidence>
<evidence type="ECO:0000259" key="9">
    <source>
        <dbReference type="PROSITE" id="PS50110"/>
    </source>
</evidence>
<dbReference type="EMBL" id="UGVC01000001">
    <property type="protein sequence ID" value="SUD90741.1"/>
    <property type="molecule type" value="Genomic_DNA"/>
</dbReference>
<feature type="transmembrane region" description="Helical" evidence="7">
    <location>
        <begin position="65"/>
        <end position="85"/>
    </location>
</feature>
<dbReference type="STRING" id="1123034.GCA_000685805_01419"/>